<dbReference type="Proteomes" id="UP001237595">
    <property type="component" value="Unassembled WGS sequence"/>
</dbReference>
<organism evidence="1 2">
    <name type="scientific">Saccharopolyspora ipomoeae</name>
    <dbReference type="NCBI Taxonomy" id="3042027"/>
    <lineage>
        <taxon>Bacteria</taxon>
        <taxon>Bacillati</taxon>
        <taxon>Actinomycetota</taxon>
        <taxon>Actinomycetes</taxon>
        <taxon>Pseudonocardiales</taxon>
        <taxon>Pseudonocardiaceae</taxon>
        <taxon>Saccharopolyspora</taxon>
    </lineage>
</organism>
<accession>A0ABT6PM71</accession>
<name>A0ABT6PM71_9PSEU</name>
<evidence type="ECO:0000313" key="1">
    <source>
        <dbReference type="EMBL" id="MDI2029101.1"/>
    </source>
</evidence>
<keyword evidence="2" id="KW-1185">Reference proteome</keyword>
<dbReference type="RefSeq" id="WP_281455430.1">
    <property type="nucleotide sequence ID" value="NZ_JASAOF010000004.1"/>
</dbReference>
<evidence type="ECO:0000313" key="2">
    <source>
        <dbReference type="Proteomes" id="UP001237595"/>
    </source>
</evidence>
<dbReference type="EMBL" id="JASAOF010000004">
    <property type="protein sequence ID" value="MDI2029101.1"/>
    <property type="molecule type" value="Genomic_DNA"/>
</dbReference>
<gene>
    <name evidence="1" type="ORF">QFW96_10800</name>
</gene>
<proteinExistence type="predicted"/>
<reference evidence="1 2" key="1">
    <citation type="submission" date="2023-04" db="EMBL/GenBank/DDBJ databases">
        <title>Draft genome sequence of Saccharopolyspora sp. TS4A08 isolated from sweet potato rhizospheric soil.</title>
        <authorList>
            <person name="Suksaard P."/>
            <person name="Duangmal K."/>
        </authorList>
    </citation>
    <scope>NUCLEOTIDE SEQUENCE [LARGE SCALE GENOMIC DNA]</scope>
    <source>
        <strain evidence="1 2">TS4A08</strain>
    </source>
</reference>
<protein>
    <submittedName>
        <fullName evidence="1">Uncharacterized protein</fullName>
    </submittedName>
</protein>
<comment type="caution">
    <text evidence="1">The sequence shown here is derived from an EMBL/GenBank/DDBJ whole genome shotgun (WGS) entry which is preliminary data.</text>
</comment>
<sequence length="119" mass="14063">MSKKTRVERPLKRVEYELVFITREAQQGWQDCLATARNATVEAWERLTTAPTHEDKRQYRLHADYATGTYQGETYERWQYKITNGGRIWYFVQPTPEGKVAGRVLLERCKTGHPKETER</sequence>